<reference evidence="3 4" key="1">
    <citation type="submission" date="2023-07" db="EMBL/GenBank/DDBJ databases">
        <title>Genomic Encyclopedia of Type Strains, Phase IV (KMG-IV): sequencing the most valuable type-strain genomes for metagenomic binning, comparative biology and taxonomic classification.</title>
        <authorList>
            <person name="Goeker M."/>
        </authorList>
    </citation>
    <scope>NUCLEOTIDE SEQUENCE [LARGE SCALE GENOMIC DNA]</scope>
    <source>
        <strain evidence="3 4">T98</strain>
    </source>
</reference>
<evidence type="ECO:0000313" key="4">
    <source>
        <dbReference type="Proteomes" id="UP001248709"/>
    </source>
</evidence>
<name>A0ABU3HDI2_9BACL</name>
<keyword evidence="4" id="KW-1185">Reference proteome</keyword>
<accession>A0ABU3HDI2</accession>
<proteinExistence type="predicted"/>
<dbReference type="RefSeq" id="WP_051503590.1">
    <property type="nucleotide sequence ID" value="NZ_JAUSUY010000028.1"/>
</dbReference>
<keyword evidence="1" id="KW-0472">Membrane</keyword>
<comment type="caution">
    <text evidence="3">The sequence shown here is derived from an EMBL/GenBank/DDBJ whole genome shotgun (WGS) entry which is preliminary data.</text>
</comment>
<evidence type="ECO:0000259" key="2">
    <source>
        <dbReference type="Pfam" id="PF02698"/>
    </source>
</evidence>
<gene>
    <name evidence="3" type="ORF">J2Z22_004466</name>
</gene>
<dbReference type="InterPro" id="IPR051599">
    <property type="entry name" value="Cell_Envelope_Assoc"/>
</dbReference>
<dbReference type="InterPro" id="IPR003848">
    <property type="entry name" value="DUF218"/>
</dbReference>
<organism evidence="3 4">
    <name type="scientific">Paenibacillus forsythiae</name>
    <dbReference type="NCBI Taxonomy" id="365616"/>
    <lineage>
        <taxon>Bacteria</taxon>
        <taxon>Bacillati</taxon>
        <taxon>Bacillota</taxon>
        <taxon>Bacilli</taxon>
        <taxon>Bacillales</taxon>
        <taxon>Paenibacillaceae</taxon>
        <taxon>Paenibacillus</taxon>
    </lineage>
</organism>
<evidence type="ECO:0000256" key="1">
    <source>
        <dbReference type="SAM" id="Phobius"/>
    </source>
</evidence>
<dbReference type="CDD" id="cd06259">
    <property type="entry name" value="YdcF-like"/>
    <property type="match status" value="1"/>
</dbReference>
<protein>
    <submittedName>
        <fullName evidence="3">Uncharacterized SAM-binding protein YcdF (DUF218 family)</fullName>
    </submittedName>
</protein>
<evidence type="ECO:0000313" key="3">
    <source>
        <dbReference type="EMBL" id="MDT3428872.1"/>
    </source>
</evidence>
<dbReference type="Proteomes" id="UP001248709">
    <property type="component" value="Unassembled WGS sequence"/>
</dbReference>
<keyword evidence="1" id="KW-1133">Transmembrane helix</keyword>
<dbReference type="Gene3D" id="3.40.50.620">
    <property type="entry name" value="HUPs"/>
    <property type="match status" value="1"/>
</dbReference>
<keyword evidence="1" id="KW-0812">Transmembrane</keyword>
<dbReference type="PANTHER" id="PTHR30336:SF4">
    <property type="entry name" value="ENVELOPE BIOGENESIS FACTOR ELYC"/>
    <property type="match status" value="1"/>
</dbReference>
<feature type="domain" description="DUF218" evidence="2">
    <location>
        <begin position="51"/>
        <end position="162"/>
    </location>
</feature>
<dbReference type="PANTHER" id="PTHR30336">
    <property type="entry name" value="INNER MEMBRANE PROTEIN, PROBABLE PERMEASE"/>
    <property type="match status" value="1"/>
</dbReference>
<dbReference type="EMBL" id="JAUSUY010000028">
    <property type="protein sequence ID" value="MDT3428872.1"/>
    <property type="molecule type" value="Genomic_DNA"/>
</dbReference>
<dbReference type="Pfam" id="PF02698">
    <property type="entry name" value="DUF218"/>
    <property type="match status" value="1"/>
</dbReference>
<sequence>MAGIYKNTFMKGKKKYFRLKLVVALMCSFSLFFFFYAGAFLAINQSPQEVDVIIVLSGEDGRVEKAVELYRDGYAPNIILSNATESAGELGNMLQAALALGVDREDIITENSARSTYQNAENTLPIMKNRGFVSAIIVSSDYHMRRVRFNFGRCYKGSGIKLIYIGASSKYRANRWWADHYSIETTFNEYVKVAGNMFGYDGPQAKQILRRIKAWFK</sequence>
<feature type="transmembrane region" description="Helical" evidence="1">
    <location>
        <begin position="21"/>
        <end position="43"/>
    </location>
</feature>
<dbReference type="InterPro" id="IPR014729">
    <property type="entry name" value="Rossmann-like_a/b/a_fold"/>
</dbReference>